<proteinExistence type="predicted"/>
<dbReference type="Gene3D" id="3.40.640.10">
    <property type="entry name" value="Type I PLP-dependent aspartate aminotransferase-like (Major domain)"/>
    <property type="match status" value="1"/>
</dbReference>
<dbReference type="InterPro" id="IPR004344">
    <property type="entry name" value="TTL/TTLL_fam"/>
</dbReference>
<protein>
    <recommendedName>
        <fullName evidence="2">Aminotransferase class V domain-containing protein</fullName>
    </recommendedName>
</protein>
<sequence>MWVIKDSMANGAGGIWFLSPSNAADFLPPPGDDPEGDSGADEKKRADLGASPGASPGASRPPSHPLIGDHEYVVQRYSAPAMLYRERKAHVRIYGLVVHELRPGAPPSRAAYLNALGFLHVANVPFKGYESSDHADQQLHVSNCCANSGDKDQFLGEIVVDFLEADRTEGDILQGAWGQLNQTFAAYAASVLPFTDVSLPPKASPDSSVPPVTLFDYCGVDVIVTRCPATGRTNVDFLEINAPPSQDTATGLPRAEAVHDNSVGGILTGFVLPALSPSAHPDYKTWHKCLAPHDPPPGPLPPPPAAGYTPLNLNKSTSVNRLKFGMFRKRVSRKPPLFSPGYVASRARSLFAYFRDPPSPREIFAENAGGSQVPAPVADLVAASLSRRWRDGIGAETKAAARESLKNLLGAYEPSHCAVFGANASCLLSLLAEKLGGLLSSGHNVVVSSSNHEANVKPWRALGAAFKWWDVSSCKSAASPPVDENTKILVLPHCSNVLGCLYDVRAAAAAARAVSPDCIVVVDGVTAAPHRFADFDSLGVDFYVVSMHKFFGPHLGGLVGREAAMKRLQGEGEGEEVNYRIWERGTVNFEACAGTTGVYDYFAKLASFSSSSDKAAAAAVDGTDKKAVKRLMEEAYYNVELAEAAAVLPLLNKIRYQHQESMKLVTHPDDREAFLERRRLPIVSFVHRTVPSDRIVELLKERGIIARAGYFLSEDCLDSWARREGAVEFQGAVRISLCHYNTEEEVGVVLRALDEIDKL</sequence>
<evidence type="ECO:0000256" key="1">
    <source>
        <dbReference type="SAM" id="MobiDB-lite"/>
    </source>
</evidence>
<feature type="domain" description="Aminotransferase class V" evidence="2">
    <location>
        <begin position="676"/>
        <end position="746"/>
    </location>
</feature>
<dbReference type="InterPro" id="IPR015422">
    <property type="entry name" value="PyrdxlP-dep_Trfase_small"/>
</dbReference>
<dbReference type="Pfam" id="PF00266">
    <property type="entry name" value="Aminotran_5"/>
    <property type="match status" value="2"/>
</dbReference>
<dbReference type="SUPFAM" id="SSF53383">
    <property type="entry name" value="PLP-dependent transferases"/>
    <property type="match status" value="1"/>
</dbReference>
<feature type="domain" description="Aminotransferase class V" evidence="2">
    <location>
        <begin position="400"/>
        <end position="607"/>
    </location>
</feature>
<dbReference type="EMBL" id="BRYB01004328">
    <property type="protein sequence ID" value="GMI29270.1"/>
    <property type="molecule type" value="Genomic_DNA"/>
</dbReference>
<gene>
    <name evidence="3" type="ORF">TeGR_g9488</name>
</gene>
<dbReference type="Gene3D" id="3.30.470.20">
    <property type="entry name" value="ATP-grasp fold, B domain"/>
    <property type="match status" value="1"/>
</dbReference>
<feature type="compositionally biased region" description="Low complexity" evidence="1">
    <location>
        <begin position="49"/>
        <end position="61"/>
    </location>
</feature>
<feature type="region of interest" description="Disordered" evidence="1">
    <location>
        <begin position="23"/>
        <end position="66"/>
    </location>
</feature>
<name>A0ABQ6MMI6_9STRA</name>
<reference evidence="3 4" key="1">
    <citation type="journal article" date="2023" name="Commun. Biol.">
        <title>Genome analysis of Parmales, the sister group of diatoms, reveals the evolutionary specialization of diatoms from phago-mixotrophs to photoautotrophs.</title>
        <authorList>
            <person name="Ban H."/>
            <person name="Sato S."/>
            <person name="Yoshikawa S."/>
            <person name="Yamada K."/>
            <person name="Nakamura Y."/>
            <person name="Ichinomiya M."/>
            <person name="Sato N."/>
            <person name="Blanc-Mathieu R."/>
            <person name="Endo H."/>
            <person name="Kuwata A."/>
            <person name="Ogata H."/>
        </authorList>
    </citation>
    <scope>NUCLEOTIDE SEQUENCE [LARGE SCALE GENOMIC DNA]</scope>
</reference>
<dbReference type="InterPro" id="IPR000192">
    <property type="entry name" value="Aminotrans_V_dom"/>
</dbReference>
<accession>A0ABQ6MMI6</accession>
<dbReference type="InterPro" id="IPR015421">
    <property type="entry name" value="PyrdxlP-dep_Trfase_major"/>
</dbReference>
<comment type="caution">
    <text evidence="3">The sequence shown here is derived from an EMBL/GenBank/DDBJ whole genome shotgun (WGS) entry which is preliminary data.</text>
</comment>
<dbReference type="Proteomes" id="UP001165060">
    <property type="component" value="Unassembled WGS sequence"/>
</dbReference>
<evidence type="ECO:0000259" key="2">
    <source>
        <dbReference type="Pfam" id="PF00266"/>
    </source>
</evidence>
<dbReference type="InterPro" id="IPR015424">
    <property type="entry name" value="PyrdxlP-dep_Trfase"/>
</dbReference>
<dbReference type="Pfam" id="PF03133">
    <property type="entry name" value="TTL"/>
    <property type="match status" value="1"/>
</dbReference>
<keyword evidence="4" id="KW-1185">Reference proteome</keyword>
<evidence type="ECO:0000313" key="3">
    <source>
        <dbReference type="EMBL" id="GMI29270.1"/>
    </source>
</evidence>
<organism evidence="3 4">
    <name type="scientific">Tetraparma gracilis</name>
    <dbReference type="NCBI Taxonomy" id="2962635"/>
    <lineage>
        <taxon>Eukaryota</taxon>
        <taxon>Sar</taxon>
        <taxon>Stramenopiles</taxon>
        <taxon>Ochrophyta</taxon>
        <taxon>Bolidophyceae</taxon>
        <taxon>Parmales</taxon>
        <taxon>Triparmaceae</taxon>
        <taxon>Tetraparma</taxon>
    </lineage>
</organism>
<evidence type="ECO:0000313" key="4">
    <source>
        <dbReference type="Proteomes" id="UP001165060"/>
    </source>
</evidence>
<dbReference type="Gene3D" id="3.90.1150.10">
    <property type="entry name" value="Aspartate Aminotransferase, domain 1"/>
    <property type="match status" value="1"/>
</dbReference>
<dbReference type="PANTHER" id="PTHR43586:SF21">
    <property type="entry name" value="PYRIDOXAL PHOSPHATE (PLP)-DEPENDENT ASPARTATE AMINOTRANSFERASE SUPERFAMILY"/>
    <property type="match status" value="1"/>
</dbReference>
<dbReference type="PANTHER" id="PTHR43586">
    <property type="entry name" value="CYSTEINE DESULFURASE"/>
    <property type="match status" value="1"/>
</dbReference>